<feature type="domain" description="Metallo-beta-lactamase" evidence="1">
    <location>
        <begin position="41"/>
        <end position="250"/>
    </location>
</feature>
<gene>
    <name evidence="2" type="ORF">F8568_043135</name>
</gene>
<keyword evidence="3" id="KW-1185">Reference proteome</keyword>
<dbReference type="InterPro" id="IPR036388">
    <property type="entry name" value="WH-like_DNA-bd_sf"/>
</dbReference>
<dbReference type="EMBL" id="WBMS02000061">
    <property type="protein sequence ID" value="MWA07022.1"/>
    <property type="molecule type" value="Genomic_DNA"/>
</dbReference>
<dbReference type="Proteomes" id="UP000462055">
    <property type="component" value="Unassembled WGS sequence"/>
</dbReference>
<dbReference type="Gene3D" id="1.10.10.10">
    <property type="entry name" value="Winged helix-like DNA-binding domain superfamily/Winged helix DNA-binding domain"/>
    <property type="match status" value="1"/>
</dbReference>
<sequence>MRVTGTLQREAWLRTEIPPVERVVPGVWSIPVPIPGSPLRYVLSYLIEHASGFVLVDPGWNAPVSWQALTEGLAACSVPLSAVTAVLVTHVHPDHHGLSDAVRGQSGAWIGMHEHEDAQLARFARPDWNDSTAHYMRWCGSPEEHIRWMTADGYGGAAAAMARADRLLAHGDLVDVPGVRLRAVWTPGHSPGHLCFHDETHDLLLTGDHVLPRITPNISASHPDSDPLADYLESLKELRKTAAKEVLPAHEYRFAGLDARLDDLRDHHIERLEEAAVIVGSAPGRHTAWQVARRVTWSRQWSQLSAVQHQAALGEVVAHLRHLQSLGTVTCATVSGVGLWQSLPRSA</sequence>
<dbReference type="AlphaFoldDB" id="A0A6I4MMD0"/>
<proteinExistence type="predicted"/>
<reference evidence="2" key="1">
    <citation type="submission" date="2019-12" db="EMBL/GenBank/DDBJ databases">
        <title>Actinomadura physcomitrii sp. nov., a novel actinomycete isolated from moss [Physcomitrium sphaericum (Ludw) Fuernr].</title>
        <authorList>
            <person name="Zhuang X."/>
        </authorList>
    </citation>
    <scope>NUCLEOTIDE SEQUENCE [LARGE SCALE GENOMIC DNA]</scope>
    <source>
        <strain evidence="2">LD22</strain>
    </source>
</reference>
<comment type="caution">
    <text evidence="2">The sequence shown here is derived from an EMBL/GenBank/DDBJ whole genome shotgun (WGS) entry which is preliminary data.</text>
</comment>
<name>A0A6I4MMD0_9ACTN</name>
<evidence type="ECO:0000259" key="1">
    <source>
        <dbReference type="SMART" id="SM00849"/>
    </source>
</evidence>
<accession>A0A6I4MMD0</accession>
<evidence type="ECO:0000313" key="2">
    <source>
        <dbReference type="EMBL" id="MWA07022.1"/>
    </source>
</evidence>
<dbReference type="GO" id="GO:0016787">
    <property type="term" value="F:hydrolase activity"/>
    <property type="evidence" value="ECO:0007669"/>
    <property type="project" value="UniProtKB-KW"/>
</dbReference>
<dbReference type="SMART" id="SM00849">
    <property type="entry name" value="Lactamase_B"/>
    <property type="match status" value="1"/>
</dbReference>
<dbReference type="SUPFAM" id="SSF56281">
    <property type="entry name" value="Metallo-hydrolase/oxidoreductase"/>
    <property type="match status" value="1"/>
</dbReference>
<evidence type="ECO:0000313" key="3">
    <source>
        <dbReference type="Proteomes" id="UP000462055"/>
    </source>
</evidence>
<dbReference type="Pfam" id="PF00753">
    <property type="entry name" value="Lactamase_B"/>
    <property type="match status" value="1"/>
</dbReference>
<dbReference type="PANTHER" id="PTHR23131">
    <property type="entry name" value="ENDORIBONUCLEASE LACTB2"/>
    <property type="match status" value="1"/>
</dbReference>
<dbReference type="InterPro" id="IPR050662">
    <property type="entry name" value="Sec-metab_biosynth-thioest"/>
</dbReference>
<dbReference type="PANTHER" id="PTHR23131:SF4">
    <property type="entry name" value="METALLO-BETA-LACTAMASE SUPERFAMILY POTEIN"/>
    <property type="match status" value="1"/>
</dbReference>
<dbReference type="InterPro" id="IPR001279">
    <property type="entry name" value="Metallo-B-lactamas"/>
</dbReference>
<organism evidence="2 3">
    <name type="scientific">Actinomadura physcomitrii</name>
    <dbReference type="NCBI Taxonomy" id="2650748"/>
    <lineage>
        <taxon>Bacteria</taxon>
        <taxon>Bacillati</taxon>
        <taxon>Actinomycetota</taxon>
        <taxon>Actinomycetes</taxon>
        <taxon>Streptosporangiales</taxon>
        <taxon>Thermomonosporaceae</taxon>
        <taxon>Actinomadura</taxon>
    </lineage>
</organism>
<dbReference type="Gene3D" id="3.60.15.10">
    <property type="entry name" value="Ribonuclease Z/Hydroxyacylglutathione hydrolase-like"/>
    <property type="match status" value="1"/>
</dbReference>
<protein>
    <submittedName>
        <fullName evidence="2">MBL fold metallo-hydrolase</fullName>
    </submittedName>
</protein>
<dbReference type="InterPro" id="IPR036866">
    <property type="entry name" value="RibonucZ/Hydroxyglut_hydro"/>
</dbReference>